<proteinExistence type="predicted"/>
<evidence type="ECO:0000313" key="2">
    <source>
        <dbReference type="Proteomes" id="UP001176940"/>
    </source>
</evidence>
<evidence type="ECO:0000313" key="1">
    <source>
        <dbReference type="EMBL" id="CAJ0945199.1"/>
    </source>
</evidence>
<protein>
    <submittedName>
        <fullName evidence="1">Uncharacterized protein</fullName>
    </submittedName>
</protein>
<comment type="caution">
    <text evidence="1">The sequence shown here is derived from an EMBL/GenBank/DDBJ whole genome shotgun (WGS) entry which is preliminary data.</text>
</comment>
<dbReference type="Gene3D" id="2.170.270.10">
    <property type="entry name" value="SET domain"/>
    <property type="match status" value="1"/>
</dbReference>
<gene>
    <name evidence="1" type="ORF">RIMI_LOCUS10774820</name>
</gene>
<dbReference type="EMBL" id="CAUEEQ010023633">
    <property type="protein sequence ID" value="CAJ0945199.1"/>
    <property type="molecule type" value="Genomic_DNA"/>
</dbReference>
<reference evidence="1" key="1">
    <citation type="submission" date="2023-07" db="EMBL/GenBank/DDBJ databases">
        <authorList>
            <person name="Stuckert A."/>
        </authorList>
    </citation>
    <scope>NUCLEOTIDE SEQUENCE</scope>
</reference>
<sequence length="114" mass="13302">MDNKEEQNLSGNPFPIRKQLSNYAKGQGWKTNVPTIVEVMRAWKSPMQRKNTFPEYIKDRVRTQKWKGLIIIEDSRQGGPTVETTHAFKKGEVACDYHGELMDRKKRGKNRTDH</sequence>
<keyword evidence="2" id="KW-1185">Reference proteome</keyword>
<name>A0ABN9LLR0_9NEOB</name>
<accession>A0ABN9LLR0</accession>
<dbReference type="InterPro" id="IPR046341">
    <property type="entry name" value="SET_dom_sf"/>
</dbReference>
<dbReference type="Proteomes" id="UP001176940">
    <property type="component" value="Unassembled WGS sequence"/>
</dbReference>
<organism evidence="1 2">
    <name type="scientific">Ranitomeya imitator</name>
    <name type="common">mimic poison frog</name>
    <dbReference type="NCBI Taxonomy" id="111125"/>
    <lineage>
        <taxon>Eukaryota</taxon>
        <taxon>Metazoa</taxon>
        <taxon>Chordata</taxon>
        <taxon>Craniata</taxon>
        <taxon>Vertebrata</taxon>
        <taxon>Euteleostomi</taxon>
        <taxon>Amphibia</taxon>
        <taxon>Batrachia</taxon>
        <taxon>Anura</taxon>
        <taxon>Neobatrachia</taxon>
        <taxon>Hyloidea</taxon>
        <taxon>Dendrobatidae</taxon>
        <taxon>Dendrobatinae</taxon>
        <taxon>Ranitomeya</taxon>
    </lineage>
</organism>